<sequence length="28" mass="3325">MSLLFTFSFFGFTVIHWFYHCLTGGFAF</sequence>
<protein>
    <submittedName>
        <fullName evidence="2">Uncharacterized protein</fullName>
    </submittedName>
</protein>
<keyword evidence="1" id="KW-0472">Membrane</keyword>
<feature type="transmembrane region" description="Helical" evidence="1">
    <location>
        <begin position="6"/>
        <end position="27"/>
    </location>
</feature>
<proteinExistence type="predicted"/>
<organism evidence="2">
    <name type="scientific">Anguilla anguilla</name>
    <name type="common">European freshwater eel</name>
    <name type="synonym">Muraena anguilla</name>
    <dbReference type="NCBI Taxonomy" id="7936"/>
    <lineage>
        <taxon>Eukaryota</taxon>
        <taxon>Metazoa</taxon>
        <taxon>Chordata</taxon>
        <taxon>Craniata</taxon>
        <taxon>Vertebrata</taxon>
        <taxon>Euteleostomi</taxon>
        <taxon>Actinopterygii</taxon>
        <taxon>Neopterygii</taxon>
        <taxon>Teleostei</taxon>
        <taxon>Anguilliformes</taxon>
        <taxon>Anguillidae</taxon>
        <taxon>Anguilla</taxon>
    </lineage>
</organism>
<evidence type="ECO:0000313" key="2">
    <source>
        <dbReference type="EMBL" id="JAH74166.1"/>
    </source>
</evidence>
<dbReference type="AlphaFoldDB" id="A0A0E9V825"/>
<dbReference type="EMBL" id="GBXM01034411">
    <property type="protein sequence ID" value="JAH74166.1"/>
    <property type="molecule type" value="Transcribed_RNA"/>
</dbReference>
<name>A0A0E9V825_ANGAN</name>
<keyword evidence="1" id="KW-0812">Transmembrane</keyword>
<evidence type="ECO:0000256" key="1">
    <source>
        <dbReference type="SAM" id="Phobius"/>
    </source>
</evidence>
<accession>A0A0E9V825</accession>
<keyword evidence="1" id="KW-1133">Transmembrane helix</keyword>
<reference evidence="2" key="1">
    <citation type="submission" date="2014-11" db="EMBL/GenBank/DDBJ databases">
        <authorList>
            <person name="Amaro Gonzalez C."/>
        </authorList>
    </citation>
    <scope>NUCLEOTIDE SEQUENCE</scope>
</reference>
<reference evidence="2" key="2">
    <citation type="journal article" date="2015" name="Fish Shellfish Immunol.">
        <title>Early steps in the European eel (Anguilla anguilla)-Vibrio vulnificus interaction in the gills: Role of the RtxA13 toxin.</title>
        <authorList>
            <person name="Callol A."/>
            <person name="Pajuelo D."/>
            <person name="Ebbesson L."/>
            <person name="Teles M."/>
            <person name="MacKenzie S."/>
            <person name="Amaro C."/>
        </authorList>
    </citation>
    <scope>NUCLEOTIDE SEQUENCE</scope>
</reference>